<accession>A0A1W7A992</accession>
<dbReference type="STRING" id="1855823.MCCS_05360"/>
<sequence length="244" mass="28175">MMKNIINGVKNYIVRLKFFDILFIVGTLMLSIFSVLGFTGFCALSICALISGILAILIIISKYINIQKNGKKLYEKNININIKFGNIFKENKYIIQCESTLSDSIEKVSKESVQYKYFLNNTEFEKKNKKYKKYDLIRVNEENNAFLFIISELDKNFVAKCTMAEYVDIIVKICEVIDRISKKEVVSITLVGSNIKITDANMSKMDKLQLIVNILKVFDFKRETSVNIVLHESKKNHYNLSLIN</sequence>
<keyword evidence="1" id="KW-0812">Transmembrane</keyword>
<organism evidence="3 4">
    <name type="scientific">Macrococcoides canis</name>
    <dbReference type="NCBI Taxonomy" id="1855823"/>
    <lineage>
        <taxon>Bacteria</taxon>
        <taxon>Bacillati</taxon>
        <taxon>Bacillota</taxon>
        <taxon>Bacilli</taxon>
        <taxon>Bacillales</taxon>
        <taxon>Staphylococcaceae</taxon>
        <taxon>Macrococcoides</taxon>
    </lineage>
</organism>
<evidence type="ECO:0000313" key="3">
    <source>
        <dbReference type="EMBL" id="ARQ06187.1"/>
    </source>
</evidence>
<gene>
    <name evidence="3" type="ORF">MCCS_05360</name>
</gene>
<dbReference type="KEGG" id="mcak:MCCS_05360"/>
<dbReference type="Pfam" id="PF20016">
    <property type="entry name" value="ThsA_Macro"/>
    <property type="match status" value="1"/>
</dbReference>
<dbReference type="GeneID" id="35294677"/>
<feature type="transmembrane region" description="Helical" evidence="1">
    <location>
        <begin position="38"/>
        <end position="64"/>
    </location>
</feature>
<name>A0A1W7A992_9STAP</name>
<keyword evidence="1" id="KW-0472">Membrane</keyword>
<protein>
    <recommendedName>
        <fullName evidence="2">Thoeris protein ThsA Macro domain-containing protein</fullName>
    </recommendedName>
</protein>
<evidence type="ECO:0000313" key="4">
    <source>
        <dbReference type="Proteomes" id="UP000194154"/>
    </source>
</evidence>
<evidence type="ECO:0000259" key="2">
    <source>
        <dbReference type="Pfam" id="PF20016"/>
    </source>
</evidence>
<reference evidence="3 4" key="1">
    <citation type="journal article" date="2017" name="Int. J. Syst. Evol. Microbiol.">
        <title>Macrococcus canis sp. nov., a skin bacterium associated with infections in dogs.</title>
        <authorList>
            <person name="Gobeli Brawand S."/>
            <person name="Cotting K."/>
            <person name="Gomez-Sanz E."/>
            <person name="Collaud A."/>
            <person name="Thomann A."/>
            <person name="Brodard I."/>
            <person name="Rodriguez-Campos S."/>
            <person name="Strauss C."/>
            <person name="Perreten V."/>
        </authorList>
    </citation>
    <scope>NUCLEOTIDE SEQUENCE [LARGE SCALE GENOMIC DNA]</scope>
    <source>
        <strain evidence="3 4">KM45013</strain>
    </source>
</reference>
<feature type="transmembrane region" description="Helical" evidence="1">
    <location>
        <begin position="12"/>
        <end position="32"/>
    </location>
</feature>
<dbReference type="RefSeq" id="WP_086041871.1">
    <property type="nucleotide sequence ID" value="NZ_CP021059.1"/>
</dbReference>
<evidence type="ECO:0000256" key="1">
    <source>
        <dbReference type="SAM" id="Phobius"/>
    </source>
</evidence>
<dbReference type="Proteomes" id="UP000194154">
    <property type="component" value="Chromosome"/>
</dbReference>
<dbReference type="InterPro" id="IPR045535">
    <property type="entry name" value="ThsA_Macro"/>
</dbReference>
<dbReference type="AlphaFoldDB" id="A0A1W7A992"/>
<feature type="domain" description="Thoeris protein ThsA Macro" evidence="2">
    <location>
        <begin position="101"/>
        <end position="231"/>
    </location>
</feature>
<proteinExistence type="predicted"/>
<keyword evidence="1" id="KW-1133">Transmembrane helix</keyword>
<dbReference type="EMBL" id="CP021059">
    <property type="protein sequence ID" value="ARQ06187.1"/>
    <property type="molecule type" value="Genomic_DNA"/>
</dbReference>
<keyword evidence="4" id="KW-1185">Reference proteome</keyword>